<accession>A0ABT7DZT9</accession>
<keyword evidence="3 7" id="KW-1133">Transmembrane helix</keyword>
<evidence type="ECO:0000313" key="10">
    <source>
        <dbReference type="Proteomes" id="UP001172778"/>
    </source>
</evidence>
<dbReference type="RefSeq" id="WP_284101889.1">
    <property type="nucleotide sequence ID" value="NZ_JARRAF010000021.1"/>
</dbReference>
<comment type="caution">
    <text evidence="9">The sequence shown here is derived from an EMBL/GenBank/DDBJ whole genome shotgun (WGS) entry which is preliminary data.</text>
</comment>
<protein>
    <submittedName>
        <fullName evidence="9">Methyl-accepting chemotaxis protein</fullName>
    </submittedName>
</protein>
<dbReference type="PANTHER" id="PTHR32089">
    <property type="entry name" value="METHYL-ACCEPTING CHEMOTAXIS PROTEIN MCPB"/>
    <property type="match status" value="1"/>
</dbReference>
<feature type="domain" description="Methyl-accepting transducer" evidence="8">
    <location>
        <begin position="392"/>
        <end position="628"/>
    </location>
</feature>
<evidence type="ECO:0000256" key="4">
    <source>
        <dbReference type="ARBA" id="ARBA00023136"/>
    </source>
</evidence>
<comment type="subcellular location">
    <subcellularLocation>
        <location evidence="1">Membrane</location>
        <topology evidence="1">Multi-pass membrane protein</topology>
    </subcellularLocation>
</comment>
<evidence type="ECO:0000256" key="2">
    <source>
        <dbReference type="ARBA" id="ARBA00022692"/>
    </source>
</evidence>
<dbReference type="EMBL" id="JARRAF010000021">
    <property type="protein sequence ID" value="MDK2125580.1"/>
    <property type="molecule type" value="Genomic_DNA"/>
</dbReference>
<dbReference type="Proteomes" id="UP001172778">
    <property type="component" value="Unassembled WGS sequence"/>
</dbReference>
<dbReference type="Pfam" id="PF00015">
    <property type="entry name" value="MCPsignal"/>
    <property type="match status" value="1"/>
</dbReference>
<dbReference type="InterPro" id="IPR004089">
    <property type="entry name" value="MCPsignal_dom"/>
</dbReference>
<organism evidence="9 10">
    <name type="scientific">Parachitinimonas caeni</name>
    <dbReference type="NCBI Taxonomy" id="3031301"/>
    <lineage>
        <taxon>Bacteria</taxon>
        <taxon>Pseudomonadati</taxon>
        <taxon>Pseudomonadota</taxon>
        <taxon>Betaproteobacteria</taxon>
        <taxon>Neisseriales</taxon>
        <taxon>Chitinibacteraceae</taxon>
        <taxon>Parachitinimonas</taxon>
    </lineage>
</organism>
<evidence type="ECO:0000313" key="9">
    <source>
        <dbReference type="EMBL" id="MDK2125580.1"/>
    </source>
</evidence>
<dbReference type="SUPFAM" id="SSF58104">
    <property type="entry name" value="Methyl-accepting chemotaxis protein (MCP) signaling domain"/>
    <property type="match status" value="1"/>
</dbReference>
<evidence type="ECO:0000256" key="5">
    <source>
        <dbReference type="ARBA" id="ARBA00023224"/>
    </source>
</evidence>
<evidence type="ECO:0000256" key="1">
    <source>
        <dbReference type="ARBA" id="ARBA00004141"/>
    </source>
</evidence>
<keyword evidence="10" id="KW-1185">Reference proteome</keyword>
<sequence length="664" mass="70471">MINLLAVWMRRQRYPTRFGVIGVMVALALAYLGYGLYRTNQTQVEFSAKERVGVAYLTAMLPLLDAIGQRRLEAASKTGDLAASSKAIDEALTAIERLQTQPVDELDLAATLIATKQAWQAASAADTAEPAKRVALYGAAVDAVLALIGAACDNSNLTLDPDIDSYYLMDTVCARLPMLAARLGESGARQVLALEARQLDSVVQTRLVELRPLTFDAQSAIQTNIAKAAAANAGLKPALEALLAEQLNRNLAVAGQVDQALGGNLDTAPASVRAVSKEASRSAIAFAEKGRVLLDQLLQNRVELYQQQRNVYVGLVLLASLATLVLFLALYRSITAQLGGEPFYVESVVKRLADGRLDTEVTLRPHDTESLLAAIVAMRDSLRRMVADMLKMSDAVAQTSRQLSISANQVADSSASQSESVTNAAEEVKQLSQSIFASASNAELASGQGESAGRIARQGGEVVRQSIADLSHIARQVEEVAVTIDELGKQSQSVTQVLHVIREVADQTNLLALNAAIEAARAGEVGRGFAVVADEVRKLAERSANASGEIAATISQIQQVSDKAVSRMRATVDTVARGRQGTDATAGAMTEIHTGTQSLVETIREIAQGLVAQRTASQSLAGHFETIAEKSEANAQAAQQGATASGQLQSLAVQMAETARRFSV</sequence>
<dbReference type="PROSITE" id="PS50111">
    <property type="entry name" value="CHEMOTAXIS_TRANSDUC_2"/>
    <property type="match status" value="1"/>
</dbReference>
<keyword evidence="5 6" id="KW-0807">Transducer</keyword>
<dbReference type="PANTHER" id="PTHR32089:SF119">
    <property type="entry name" value="METHYL-ACCEPTING CHEMOTAXIS PROTEIN CTPL"/>
    <property type="match status" value="1"/>
</dbReference>
<keyword evidence="2 7" id="KW-0812">Transmembrane</keyword>
<dbReference type="CDD" id="cd11386">
    <property type="entry name" value="MCP_signal"/>
    <property type="match status" value="1"/>
</dbReference>
<name>A0ABT7DZT9_9NEIS</name>
<evidence type="ECO:0000259" key="8">
    <source>
        <dbReference type="PROSITE" id="PS50111"/>
    </source>
</evidence>
<evidence type="ECO:0000256" key="6">
    <source>
        <dbReference type="PROSITE-ProRule" id="PRU00284"/>
    </source>
</evidence>
<feature type="transmembrane region" description="Helical" evidence="7">
    <location>
        <begin position="311"/>
        <end position="331"/>
    </location>
</feature>
<dbReference type="SMART" id="SM00283">
    <property type="entry name" value="MA"/>
    <property type="match status" value="1"/>
</dbReference>
<feature type="transmembrane region" description="Helical" evidence="7">
    <location>
        <begin position="18"/>
        <end position="37"/>
    </location>
</feature>
<dbReference type="Gene3D" id="1.10.287.950">
    <property type="entry name" value="Methyl-accepting chemotaxis protein"/>
    <property type="match status" value="1"/>
</dbReference>
<keyword evidence="4 7" id="KW-0472">Membrane</keyword>
<gene>
    <name evidence="9" type="ORF">PZA18_16115</name>
</gene>
<evidence type="ECO:0000256" key="7">
    <source>
        <dbReference type="SAM" id="Phobius"/>
    </source>
</evidence>
<evidence type="ECO:0000256" key="3">
    <source>
        <dbReference type="ARBA" id="ARBA00022989"/>
    </source>
</evidence>
<proteinExistence type="predicted"/>
<reference evidence="9" key="1">
    <citation type="submission" date="2023-03" db="EMBL/GenBank/DDBJ databases">
        <title>Chitinimonas shenzhenensis gen. nov., sp. nov., a novel member of family Burkholderiaceae isolated from activated sludge collected in Shen Zhen, China.</title>
        <authorList>
            <person name="Wang X."/>
        </authorList>
    </citation>
    <scope>NUCLEOTIDE SEQUENCE</scope>
    <source>
        <strain evidence="9">DQS-5</strain>
    </source>
</reference>